<dbReference type="VEuPathDB" id="FungiDB:BD410DRAFT_321631"/>
<dbReference type="Proteomes" id="UP000294933">
    <property type="component" value="Unassembled WGS sequence"/>
</dbReference>
<proteinExistence type="predicted"/>
<reference evidence="1 2" key="1">
    <citation type="submission" date="2018-06" db="EMBL/GenBank/DDBJ databases">
        <title>A transcriptomic atlas of mushroom development highlights an independent origin of complex multicellularity.</title>
        <authorList>
            <consortium name="DOE Joint Genome Institute"/>
            <person name="Krizsan K."/>
            <person name="Almasi E."/>
            <person name="Merenyi Z."/>
            <person name="Sahu N."/>
            <person name="Viragh M."/>
            <person name="Koszo T."/>
            <person name="Mondo S."/>
            <person name="Kiss B."/>
            <person name="Balint B."/>
            <person name="Kues U."/>
            <person name="Barry K."/>
            <person name="Hegedus J.C."/>
            <person name="Henrissat B."/>
            <person name="Johnson J."/>
            <person name="Lipzen A."/>
            <person name="Ohm R."/>
            <person name="Nagy I."/>
            <person name="Pangilinan J."/>
            <person name="Yan J."/>
            <person name="Xiong Y."/>
            <person name="Grigoriev I.V."/>
            <person name="Hibbett D.S."/>
            <person name="Nagy L.G."/>
        </authorList>
    </citation>
    <scope>NUCLEOTIDE SEQUENCE [LARGE SCALE GENOMIC DNA]</scope>
    <source>
        <strain evidence="1 2">SZMC22713</strain>
    </source>
</reference>
<dbReference type="EMBL" id="ML170184">
    <property type="protein sequence ID" value="TDL20949.1"/>
    <property type="molecule type" value="Genomic_DNA"/>
</dbReference>
<organism evidence="1 2">
    <name type="scientific">Rickenella mellea</name>
    <dbReference type="NCBI Taxonomy" id="50990"/>
    <lineage>
        <taxon>Eukaryota</taxon>
        <taxon>Fungi</taxon>
        <taxon>Dikarya</taxon>
        <taxon>Basidiomycota</taxon>
        <taxon>Agaricomycotina</taxon>
        <taxon>Agaricomycetes</taxon>
        <taxon>Hymenochaetales</taxon>
        <taxon>Rickenellaceae</taxon>
        <taxon>Rickenella</taxon>
    </lineage>
</organism>
<gene>
    <name evidence="1" type="ORF">BD410DRAFT_321631</name>
</gene>
<evidence type="ECO:0000313" key="1">
    <source>
        <dbReference type="EMBL" id="TDL20949.1"/>
    </source>
</evidence>
<evidence type="ECO:0000313" key="2">
    <source>
        <dbReference type="Proteomes" id="UP000294933"/>
    </source>
</evidence>
<accession>A0A4Y7Q258</accession>
<name>A0A4Y7Q258_9AGAM</name>
<keyword evidence="2" id="KW-1185">Reference proteome</keyword>
<sequence>MNRHSERGAWWLDGWTTIRCISAQLDSSAFLGSTSKAQSRSSLTCGSSINATDAFAIIDPDKKRFFFPLARLRLNKDAIAEKDGELQRRSRLMDLTSPHASFSVAFFHCSSPDAPNLSYSCAFLDRSLRRHQPPLLEACVYQSYLLREI</sequence>
<protein>
    <submittedName>
        <fullName evidence="1">Uncharacterized protein</fullName>
    </submittedName>
</protein>
<dbReference type="AlphaFoldDB" id="A0A4Y7Q258"/>